<dbReference type="Pfam" id="PF02371">
    <property type="entry name" value="Transposase_20"/>
    <property type="match status" value="1"/>
</dbReference>
<dbReference type="AlphaFoldDB" id="A0A1C6T2J2"/>
<dbReference type="InterPro" id="IPR047650">
    <property type="entry name" value="Transpos_IS110"/>
</dbReference>
<reference evidence="6" key="1">
    <citation type="submission" date="2016-06" db="EMBL/GenBank/DDBJ databases">
        <authorList>
            <person name="Varghese N."/>
            <person name="Submissions Spin"/>
        </authorList>
    </citation>
    <scope>NUCLEOTIDE SEQUENCE [LARGE SCALE GENOMIC DNA]</scope>
    <source>
        <strain evidence="6">DSM 45431</strain>
    </source>
</reference>
<keyword evidence="1" id="KW-0175">Coiled coil</keyword>
<gene>
    <name evidence="4" type="ORF">GA0070624_5422</name>
    <name evidence="5" type="ORF">GA0070624_5425</name>
</gene>
<dbReference type="GO" id="GO:0006313">
    <property type="term" value="P:DNA transposition"/>
    <property type="evidence" value="ECO:0007669"/>
    <property type="project" value="InterPro"/>
</dbReference>
<dbReference type="PANTHER" id="PTHR33055:SF16">
    <property type="entry name" value="TRANSPOSASE FOR INSERTION SEQUENCE ELEMENT IS1547"/>
    <property type="match status" value="1"/>
</dbReference>
<dbReference type="GO" id="GO:0003677">
    <property type="term" value="F:DNA binding"/>
    <property type="evidence" value="ECO:0007669"/>
    <property type="project" value="InterPro"/>
</dbReference>
<proteinExistence type="predicted"/>
<organism evidence="5 6">
    <name type="scientific">Micromonospora rhizosphaerae</name>
    <dbReference type="NCBI Taxonomy" id="568872"/>
    <lineage>
        <taxon>Bacteria</taxon>
        <taxon>Bacillati</taxon>
        <taxon>Actinomycetota</taxon>
        <taxon>Actinomycetes</taxon>
        <taxon>Micromonosporales</taxon>
        <taxon>Micromonosporaceae</taxon>
        <taxon>Micromonospora</taxon>
    </lineage>
</organism>
<dbReference type="EMBL" id="FMHV01000002">
    <property type="protein sequence ID" value="SCL35980.1"/>
    <property type="molecule type" value="Genomic_DNA"/>
</dbReference>
<accession>A0A1C6T2J2</accession>
<evidence type="ECO:0000313" key="4">
    <source>
        <dbReference type="EMBL" id="SCL35980.1"/>
    </source>
</evidence>
<dbReference type="InterPro" id="IPR002525">
    <property type="entry name" value="Transp_IS110-like_N"/>
</dbReference>
<evidence type="ECO:0000259" key="3">
    <source>
        <dbReference type="Pfam" id="PF02371"/>
    </source>
</evidence>
<evidence type="ECO:0000259" key="2">
    <source>
        <dbReference type="Pfam" id="PF01548"/>
    </source>
</evidence>
<dbReference type="NCBIfam" id="NF033542">
    <property type="entry name" value="transpos_IS110"/>
    <property type="match status" value="1"/>
</dbReference>
<feature type="domain" description="Transposase IS110-like N-terminal" evidence="2">
    <location>
        <begin position="22"/>
        <end position="167"/>
    </location>
</feature>
<dbReference type="Pfam" id="PF01548">
    <property type="entry name" value="DEDD_Tnp_IS110"/>
    <property type="match status" value="1"/>
</dbReference>
<feature type="coiled-coil region" evidence="1">
    <location>
        <begin position="209"/>
        <end position="236"/>
    </location>
</feature>
<dbReference type="GO" id="GO:0004803">
    <property type="term" value="F:transposase activity"/>
    <property type="evidence" value="ECO:0007669"/>
    <property type="project" value="InterPro"/>
</dbReference>
<sequence>MSSMPNTAPDGQPDPTGEEVILGVDTHKDAHVAAVTTPLGVQVASASFPTTAAGYRDLLAWARGFGDLRRAGVEGTGSFGAGLARYLRDQRLTVIEVNRPDRAARRRHGKTDTVDAMAAALAVLSGRAAATAKTADGPVEMLRMFRLARASAVKSRTQAVNQLKAVIVTAATTLRDTLTGLSNTALIRHCAALPDTAPTDVATATVYTLRRLAQRIQTLTAEERELQRQITAVLNSNAPQLLHRHGIGPDSASALLITAGDNPDRMHSQASFAALCGVNPIEASSGKTRRRRLNRGGDRRANAALYRIALTRSRGDQRTQDYLDRRSSQGLTRREAMRCLKRYIAREIYHLLRQLDPIDPTPRTA</sequence>
<dbReference type="RefSeq" id="WP_245719017.1">
    <property type="nucleotide sequence ID" value="NZ_FMHV01000002.1"/>
</dbReference>
<evidence type="ECO:0000313" key="6">
    <source>
        <dbReference type="Proteomes" id="UP000199413"/>
    </source>
</evidence>
<name>A0A1C6T2J2_9ACTN</name>
<protein>
    <submittedName>
        <fullName evidence="5">Transposase</fullName>
    </submittedName>
</protein>
<keyword evidence="6" id="KW-1185">Reference proteome</keyword>
<evidence type="ECO:0000256" key="1">
    <source>
        <dbReference type="SAM" id="Coils"/>
    </source>
</evidence>
<dbReference type="InterPro" id="IPR003346">
    <property type="entry name" value="Transposase_20"/>
</dbReference>
<feature type="domain" description="Transposase IS116/IS110/IS902 C-terminal" evidence="3">
    <location>
        <begin position="243"/>
        <end position="322"/>
    </location>
</feature>
<dbReference type="Proteomes" id="UP000199413">
    <property type="component" value="Unassembled WGS sequence"/>
</dbReference>
<reference evidence="5" key="2">
    <citation type="submission" date="2016-06" db="EMBL/GenBank/DDBJ databases">
        <authorList>
            <person name="Kjaerup R.B."/>
            <person name="Dalgaard T.S."/>
            <person name="Juul-Madsen H.R."/>
        </authorList>
    </citation>
    <scope>NUCLEOTIDE SEQUENCE [LARGE SCALE GENOMIC DNA]</scope>
    <source>
        <strain evidence="5">DSM 45431</strain>
    </source>
</reference>
<evidence type="ECO:0000313" key="5">
    <source>
        <dbReference type="EMBL" id="SCL35988.1"/>
    </source>
</evidence>
<dbReference type="EMBL" id="FMHV01000002">
    <property type="protein sequence ID" value="SCL35988.1"/>
    <property type="molecule type" value="Genomic_DNA"/>
</dbReference>
<dbReference type="PANTHER" id="PTHR33055">
    <property type="entry name" value="TRANSPOSASE FOR INSERTION SEQUENCE ELEMENT IS1111A"/>
    <property type="match status" value="1"/>
</dbReference>